<dbReference type="CDD" id="cd11010">
    <property type="entry name" value="S1-P1_nuclease"/>
    <property type="match status" value="1"/>
</dbReference>
<name>A0A381ZS21_9ZZZZ</name>
<protein>
    <recommendedName>
        <fullName evidence="8">S1/P1 Nuclease</fullName>
    </recommendedName>
</protein>
<keyword evidence="4" id="KW-0378">Hydrolase</keyword>
<dbReference type="PANTHER" id="PTHR33146:SF26">
    <property type="entry name" value="ENDONUCLEASE 4"/>
    <property type="match status" value="1"/>
</dbReference>
<dbReference type="InterPro" id="IPR008947">
    <property type="entry name" value="PLipase_C/P1_nuclease_dom_sf"/>
</dbReference>
<keyword evidence="3" id="KW-0255">Endonuclease</keyword>
<evidence type="ECO:0000256" key="2">
    <source>
        <dbReference type="ARBA" id="ARBA00022723"/>
    </source>
</evidence>
<dbReference type="GO" id="GO:0004519">
    <property type="term" value="F:endonuclease activity"/>
    <property type="evidence" value="ECO:0007669"/>
    <property type="project" value="UniProtKB-KW"/>
</dbReference>
<evidence type="ECO:0000256" key="4">
    <source>
        <dbReference type="ARBA" id="ARBA00022801"/>
    </source>
</evidence>
<dbReference type="Pfam" id="PF02265">
    <property type="entry name" value="S1-P1_nuclease"/>
    <property type="match status" value="1"/>
</dbReference>
<dbReference type="EMBL" id="UINC01022448">
    <property type="protein sequence ID" value="SVA92075.1"/>
    <property type="molecule type" value="Genomic_DNA"/>
</dbReference>
<reference evidence="7" key="1">
    <citation type="submission" date="2018-05" db="EMBL/GenBank/DDBJ databases">
        <authorList>
            <person name="Lanie J.A."/>
            <person name="Ng W.-L."/>
            <person name="Kazmierczak K.M."/>
            <person name="Andrzejewski T.M."/>
            <person name="Davidsen T.M."/>
            <person name="Wayne K.J."/>
            <person name="Tettelin H."/>
            <person name="Glass J.I."/>
            <person name="Rusch D."/>
            <person name="Podicherti R."/>
            <person name="Tsui H.-C.T."/>
            <person name="Winkler M.E."/>
        </authorList>
    </citation>
    <scope>NUCLEOTIDE SEQUENCE</scope>
</reference>
<organism evidence="7">
    <name type="scientific">marine metagenome</name>
    <dbReference type="NCBI Taxonomy" id="408172"/>
    <lineage>
        <taxon>unclassified sequences</taxon>
        <taxon>metagenomes</taxon>
        <taxon>ecological metagenomes</taxon>
    </lineage>
</organism>
<dbReference type="GO" id="GO:0046872">
    <property type="term" value="F:metal ion binding"/>
    <property type="evidence" value="ECO:0007669"/>
    <property type="project" value="UniProtKB-KW"/>
</dbReference>
<dbReference type="InterPro" id="IPR003154">
    <property type="entry name" value="S1/P1nuclease"/>
</dbReference>
<dbReference type="GO" id="GO:0003676">
    <property type="term" value="F:nucleic acid binding"/>
    <property type="evidence" value="ECO:0007669"/>
    <property type="project" value="InterPro"/>
</dbReference>
<gene>
    <name evidence="7" type="ORF">METZ01_LOCUS144929</name>
</gene>
<proteinExistence type="predicted"/>
<evidence type="ECO:0000256" key="1">
    <source>
        <dbReference type="ARBA" id="ARBA00022722"/>
    </source>
</evidence>
<dbReference type="GO" id="GO:0006308">
    <property type="term" value="P:DNA catabolic process"/>
    <property type="evidence" value="ECO:0007669"/>
    <property type="project" value="InterPro"/>
</dbReference>
<evidence type="ECO:0000256" key="3">
    <source>
        <dbReference type="ARBA" id="ARBA00022759"/>
    </source>
</evidence>
<evidence type="ECO:0008006" key="8">
    <source>
        <dbReference type="Google" id="ProtNLM"/>
    </source>
</evidence>
<keyword evidence="2" id="KW-0479">Metal-binding</keyword>
<sequence length="306" mass="34318">MVENRKRMSVRFQFCMALILLAVNVPDSAAWGPQGHRVIGLIADGHLKSEVKELIAEKFNINSLTDVATWADRTRKKRKEESSWHYTNIEEGQWTYNAERDCPDRACVTEKIYEFSGILVDRSTSLRERKDALKFLVHFIGDVHQPLHLGNLKDRGGGTLRFLYKGKVASLHYLWDGGLIDWGGEPPQVGVAADSNAAVTQTRPPKAWSLFPAGVARSRRVGGASLLKYAARLNGRVSEVEVSTWSLSTVSDWANESRSLALKEAYNVDKEDLSKAYIKRGQEIINLRLTQAGVRLAHLLNTILTF</sequence>
<dbReference type="GO" id="GO:0016788">
    <property type="term" value="F:hydrolase activity, acting on ester bonds"/>
    <property type="evidence" value="ECO:0007669"/>
    <property type="project" value="InterPro"/>
</dbReference>
<dbReference type="PANTHER" id="PTHR33146">
    <property type="entry name" value="ENDONUCLEASE 4"/>
    <property type="match status" value="1"/>
</dbReference>
<dbReference type="SUPFAM" id="SSF48537">
    <property type="entry name" value="Phospholipase C/P1 nuclease"/>
    <property type="match status" value="2"/>
</dbReference>
<keyword evidence="1" id="KW-0540">Nuclease</keyword>
<evidence type="ECO:0000256" key="5">
    <source>
        <dbReference type="ARBA" id="ARBA00023157"/>
    </source>
</evidence>
<dbReference type="Gene3D" id="1.10.575.10">
    <property type="entry name" value="P1 Nuclease"/>
    <property type="match status" value="1"/>
</dbReference>
<accession>A0A381ZS21</accession>
<dbReference type="AlphaFoldDB" id="A0A381ZS21"/>
<keyword evidence="5" id="KW-1015">Disulfide bond</keyword>
<evidence type="ECO:0000256" key="6">
    <source>
        <dbReference type="ARBA" id="ARBA00023180"/>
    </source>
</evidence>
<keyword evidence="6" id="KW-0325">Glycoprotein</keyword>
<evidence type="ECO:0000313" key="7">
    <source>
        <dbReference type="EMBL" id="SVA92075.1"/>
    </source>
</evidence>